<evidence type="ECO:0000259" key="9">
    <source>
        <dbReference type="Pfam" id="PF17171"/>
    </source>
</evidence>
<dbReference type="Proteomes" id="UP000007266">
    <property type="component" value="Linkage group 7"/>
</dbReference>
<dbReference type="OMA" id="QKHGINK"/>
<dbReference type="InterPro" id="IPR033468">
    <property type="entry name" value="Metaxin_GST"/>
</dbReference>
<dbReference type="CDD" id="cd03211">
    <property type="entry name" value="GST_C_Metaxin2"/>
    <property type="match status" value="1"/>
</dbReference>
<dbReference type="PANTHER" id="PTHR12289:SF38">
    <property type="entry name" value="METAXIN-2"/>
    <property type="match status" value="1"/>
</dbReference>
<protein>
    <submittedName>
        <fullName evidence="10">Metaxin-2-like Protein</fullName>
    </submittedName>
</protein>
<dbReference type="PANTHER" id="PTHR12289">
    <property type="entry name" value="METAXIN RELATED"/>
    <property type="match status" value="1"/>
</dbReference>
<dbReference type="EMBL" id="KQ971351">
    <property type="protein sequence ID" value="EFA06445.2"/>
    <property type="molecule type" value="Genomic_DNA"/>
</dbReference>
<comment type="subcellular location">
    <subcellularLocation>
        <location evidence="1">Mitochondrion outer membrane</location>
    </subcellularLocation>
</comment>
<dbReference type="Pfam" id="PF17171">
    <property type="entry name" value="GST_C_6"/>
    <property type="match status" value="1"/>
</dbReference>
<dbReference type="CDD" id="cd03079">
    <property type="entry name" value="GST_N_Metaxin2"/>
    <property type="match status" value="1"/>
</dbReference>
<evidence type="ECO:0000256" key="6">
    <source>
        <dbReference type="ARBA" id="ARBA00023128"/>
    </source>
</evidence>
<keyword evidence="7" id="KW-0472">Membrane</keyword>
<dbReference type="HOGENOM" id="CLU_044137_6_0_1"/>
<dbReference type="InterPro" id="IPR036282">
    <property type="entry name" value="Glutathione-S-Trfase_C_sf"/>
</dbReference>
<dbReference type="InterPro" id="IPR050931">
    <property type="entry name" value="Mito_Protein_Transport_Metaxin"/>
</dbReference>
<dbReference type="Pfam" id="PF10568">
    <property type="entry name" value="Tom37"/>
    <property type="match status" value="1"/>
</dbReference>
<dbReference type="GO" id="GO:0001401">
    <property type="term" value="C:SAM complex"/>
    <property type="evidence" value="ECO:0000318"/>
    <property type="project" value="GO_Central"/>
</dbReference>
<evidence type="ECO:0000256" key="5">
    <source>
        <dbReference type="ARBA" id="ARBA00022927"/>
    </source>
</evidence>
<dbReference type="GO" id="GO:0015031">
    <property type="term" value="P:protein transport"/>
    <property type="evidence" value="ECO:0007669"/>
    <property type="project" value="UniProtKB-KW"/>
</dbReference>
<dbReference type="InParanoid" id="D6WRI5"/>
<accession>D6WRI5</accession>
<dbReference type="Gene3D" id="1.20.1050.10">
    <property type="match status" value="1"/>
</dbReference>
<evidence type="ECO:0000256" key="7">
    <source>
        <dbReference type="ARBA" id="ARBA00023136"/>
    </source>
</evidence>
<evidence type="ECO:0000313" key="11">
    <source>
        <dbReference type="Proteomes" id="UP000007266"/>
    </source>
</evidence>
<keyword evidence="5" id="KW-0653">Protein transport</keyword>
<evidence type="ECO:0000256" key="4">
    <source>
        <dbReference type="ARBA" id="ARBA00022787"/>
    </source>
</evidence>
<keyword evidence="6" id="KW-0496">Mitochondrion</keyword>
<feature type="domain" description="Metaxin glutathione S-transferase" evidence="9">
    <location>
        <begin position="309"/>
        <end position="371"/>
    </location>
</feature>
<keyword evidence="11" id="KW-1185">Reference proteome</keyword>
<dbReference type="SFLD" id="SFLDS00019">
    <property type="entry name" value="Glutathione_Transferase_(cytos"/>
    <property type="match status" value="1"/>
</dbReference>
<sequence length="382" mass="43987">MFGDNCGDDIQNVVLDIEEDVCRQTSDTEGEMLPLDQIEDNNVNITDLDTLSVSDFLNDLDSQSSHNTSPVNVDSDEIDEDIESQNKREIALAAVLENLHISCKFKFVLTKKVYFKYKRRLVSMVLVDRIQIELGAQEPWPKDVKLFQPYEIEQILLPDNANCLAVQAFLKMCNLEFQVEPRANAEAMSPSGKVPFIKAGAFVVSELEPIVQFVNNKGITLTDKLDPEMKSDMRAYMSLVHNVMEVAELYICWCDKETYNEVTSVRYGSIYPWPLNHIQNRVKRAQVIKKLKVLGWYQKTMSEVFQEVENCCQALTDRLEDKDFFFGDKPTELDALVFGHLFTILTTPLPNSHIANIVRNYPILINLIQRIERDYFKRETKH</sequence>
<dbReference type="SFLD" id="SFLDG01180">
    <property type="entry name" value="SUF1"/>
    <property type="match status" value="1"/>
</dbReference>
<dbReference type="AlphaFoldDB" id="D6WRI5"/>
<evidence type="ECO:0000313" key="10">
    <source>
        <dbReference type="EMBL" id="EFA06445.2"/>
    </source>
</evidence>
<dbReference type="FunCoup" id="D6WRI5">
    <property type="interactions" value="1098"/>
</dbReference>
<evidence type="ECO:0000259" key="8">
    <source>
        <dbReference type="Pfam" id="PF10568"/>
    </source>
</evidence>
<reference evidence="10 11" key="1">
    <citation type="journal article" date="2008" name="Nature">
        <title>The genome of the model beetle and pest Tribolium castaneum.</title>
        <authorList>
            <consortium name="Tribolium Genome Sequencing Consortium"/>
            <person name="Richards S."/>
            <person name="Gibbs R.A."/>
            <person name="Weinstock G.M."/>
            <person name="Brown S.J."/>
            <person name="Denell R."/>
            <person name="Beeman R.W."/>
            <person name="Gibbs R."/>
            <person name="Beeman R.W."/>
            <person name="Brown S.J."/>
            <person name="Bucher G."/>
            <person name="Friedrich M."/>
            <person name="Grimmelikhuijzen C.J."/>
            <person name="Klingler M."/>
            <person name="Lorenzen M."/>
            <person name="Richards S."/>
            <person name="Roth S."/>
            <person name="Schroder R."/>
            <person name="Tautz D."/>
            <person name="Zdobnov E.M."/>
            <person name="Muzny D."/>
            <person name="Gibbs R.A."/>
            <person name="Weinstock G.M."/>
            <person name="Attaway T."/>
            <person name="Bell S."/>
            <person name="Buhay C.J."/>
            <person name="Chandrabose M.N."/>
            <person name="Chavez D."/>
            <person name="Clerk-Blankenburg K.P."/>
            <person name="Cree A."/>
            <person name="Dao M."/>
            <person name="Davis C."/>
            <person name="Chacko J."/>
            <person name="Dinh H."/>
            <person name="Dugan-Rocha S."/>
            <person name="Fowler G."/>
            <person name="Garner T.T."/>
            <person name="Garnes J."/>
            <person name="Gnirke A."/>
            <person name="Hawes A."/>
            <person name="Hernandez J."/>
            <person name="Hines S."/>
            <person name="Holder M."/>
            <person name="Hume J."/>
            <person name="Jhangiani S.N."/>
            <person name="Joshi V."/>
            <person name="Khan Z.M."/>
            <person name="Jackson L."/>
            <person name="Kovar C."/>
            <person name="Kowis A."/>
            <person name="Lee S."/>
            <person name="Lewis L.R."/>
            <person name="Margolis J."/>
            <person name="Morgan M."/>
            <person name="Nazareth L.V."/>
            <person name="Nguyen N."/>
            <person name="Okwuonu G."/>
            <person name="Parker D."/>
            <person name="Richards S."/>
            <person name="Ruiz S.J."/>
            <person name="Santibanez J."/>
            <person name="Savard J."/>
            <person name="Scherer S.E."/>
            <person name="Schneider B."/>
            <person name="Sodergren E."/>
            <person name="Tautz D."/>
            <person name="Vattahil S."/>
            <person name="Villasana D."/>
            <person name="White C.S."/>
            <person name="Wright R."/>
            <person name="Park Y."/>
            <person name="Beeman R.W."/>
            <person name="Lord J."/>
            <person name="Oppert B."/>
            <person name="Lorenzen M."/>
            <person name="Brown S."/>
            <person name="Wang L."/>
            <person name="Savard J."/>
            <person name="Tautz D."/>
            <person name="Richards S."/>
            <person name="Weinstock G."/>
            <person name="Gibbs R.A."/>
            <person name="Liu Y."/>
            <person name="Worley K."/>
            <person name="Weinstock G."/>
            <person name="Elsik C.G."/>
            <person name="Reese J.T."/>
            <person name="Elhaik E."/>
            <person name="Landan G."/>
            <person name="Graur D."/>
            <person name="Arensburger P."/>
            <person name="Atkinson P."/>
            <person name="Beeman R.W."/>
            <person name="Beidler J."/>
            <person name="Brown S.J."/>
            <person name="Demuth J.P."/>
            <person name="Drury D.W."/>
            <person name="Du Y.Z."/>
            <person name="Fujiwara H."/>
            <person name="Lorenzen M."/>
            <person name="Maselli V."/>
            <person name="Osanai M."/>
            <person name="Park Y."/>
            <person name="Robertson H.M."/>
            <person name="Tu Z."/>
            <person name="Wang J.J."/>
            <person name="Wang S."/>
            <person name="Richards S."/>
            <person name="Song H."/>
            <person name="Zhang L."/>
            <person name="Sodergren E."/>
            <person name="Werner D."/>
            <person name="Stanke M."/>
            <person name="Morgenstern B."/>
            <person name="Solovyev V."/>
            <person name="Kosarev P."/>
            <person name="Brown G."/>
            <person name="Chen H.C."/>
            <person name="Ermolaeva O."/>
            <person name="Hlavina W."/>
            <person name="Kapustin Y."/>
            <person name="Kiryutin B."/>
            <person name="Kitts P."/>
            <person name="Maglott D."/>
            <person name="Pruitt K."/>
            <person name="Sapojnikov V."/>
            <person name="Souvorov A."/>
            <person name="Mackey A.J."/>
            <person name="Waterhouse R.M."/>
            <person name="Wyder S."/>
            <person name="Zdobnov E.M."/>
            <person name="Zdobnov E.M."/>
            <person name="Wyder S."/>
            <person name="Kriventseva E.V."/>
            <person name="Kadowaki T."/>
            <person name="Bork P."/>
            <person name="Aranda M."/>
            <person name="Bao R."/>
            <person name="Beermann A."/>
            <person name="Berns N."/>
            <person name="Bolognesi R."/>
            <person name="Bonneton F."/>
            <person name="Bopp D."/>
            <person name="Brown S.J."/>
            <person name="Bucher G."/>
            <person name="Butts T."/>
            <person name="Chaumot A."/>
            <person name="Denell R.E."/>
            <person name="Ferrier D.E."/>
            <person name="Friedrich M."/>
            <person name="Gordon C.M."/>
            <person name="Jindra M."/>
            <person name="Klingler M."/>
            <person name="Lan Q."/>
            <person name="Lattorff H.M."/>
            <person name="Laudet V."/>
            <person name="von Levetsow C."/>
            <person name="Liu Z."/>
            <person name="Lutz R."/>
            <person name="Lynch J.A."/>
            <person name="da Fonseca R.N."/>
            <person name="Posnien N."/>
            <person name="Reuter R."/>
            <person name="Roth S."/>
            <person name="Savard J."/>
            <person name="Schinko J.B."/>
            <person name="Schmitt C."/>
            <person name="Schoppmeier M."/>
            <person name="Schroder R."/>
            <person name="Shippy T.D."/>
            <person name="Simonnet F."/>
            <person name="Marques-Souza H."/>
            <person name="Tautz D."/>
            <person name="Tomoyasu Y."/>
            <person name="Trauner J."/>
            <person name="Van der Zee M."/>
            <person name="Vervoort M."/>
            <person name="Wittkopp N."/>
            <person name="Wimmer E.A."/>
            <person name="Yang X."/>
            <person name="Jones A.K."/>
            <person name="Sattelle D.B."/>
            <person name="Ebert P.R."/>
            <person name="Nelson D."/>
            <person name="Scott J.G."/>
            <person name="Beeman R.W."/>
            <person name="Muthukrishnan S."/>
            <person name="Kramer K.J."/>
            <person name="Arakane Y."/>
            <person name="Beeman R.W."/>
            <person name="Zhu Q."/>
            <person name="Hogenkamp D."/>
            <person name="Dixit R."/>
            <person name="Oppert B."/>
            <person name="Jiang H."/>
            <person name="Zou Z."/>
            <person name="Marshall J."/>
            <person name="Elpidina E."/>
            <person name="Vinokurov K."/>
            <person name="Oppert C."/>
            <person name="Zou Z."/>
            <person name="Evans J."/>
            <person name="Lu Z."/>
            <person name="Zhao P."/>
            <person name="Sumathipala N."/>
            <person name="Altincicek B."/>
            <person name="Vilcinskas A."/>
            <person name="Williams M."/>
            <person name="Hultmark D."/>
            <person name="Hetru C."/>
            <person name="Jiang H."/>
            <person name="Grimmelikhuijzen C.J."/>
            <person name="Hauser F."/>
            <person name="Cazzamali G."/>
            <person name="Williamson M."/>
            <person name="Park Y."/>
            <person name="Li B."/>
            <person name="Tanaka Y."/>
            <person name="Predel R."/>
            <person name="Neupert S."/>
            <person name="Schachtner J."/>
            <person name="Verleyen P."/>
            <person name="Raible F."/>
            <person name="Bork P."/>
            <person name="Friedrich M."/>
            <person name="Walden K.K."/>
            <person name="Robertson H.M."/>
            <person name="Angeli S."/>
            <person name="Foret S."/>
            <person name="Bucher G."/>
            <person name="Schuetz S."/>
            <person name="Maleszka R."/>
            <person name="Wimmer E.A."/>
            <person name="Beeman R.W."/>
            <person name="Lorenzen M."/>
            <person name="Tomoyasu Y."/>
            <person name="Miller S.C."/>
            <person name="Grossmann D."/>
            <person name="Bucher G."/>
        </authorList>
    </citation>
    <scope>NUCLEOTIDE SEQUENCE [LARGE SCALE GENOMIC DNA]</scope>
    <source>
        <strain evidence="10 11">Georgia GA2</strain>
    </source>
</reference>
<organism evidence="10 11">
    <name type="scientific">Tribolium castaneum</name>
    <name type="common">Red flour beetle</name>
    <dbReference type="NCBI Taxonomy" id="7070"/>
    <lineage>
        <taxon>Eukaryota</taxon>
        <taxon>Metazoa</taxon>
        <taxon>Ecdysozoa</taxon>
        <taxon>Arthropoda</taxon>
        <taxon>Hexapoda</taxon>
        <taxon>Insecta</taxon>
        <taxon>Pterygota</taxon>
        <taxon>Neoptera</taxon>
        <taxon>Endopterygota</taxon>
        <taxon>Coleoptera</taxon>
        <taxon>Polyphaga</taxon>
        <taxon>Cucujiformia</taxon>
        <taxon>Tenebrionidae</taxon>
        <taxon>Tenebrionidae incertae sedis</taxon>
        <taxon>Tribolium</taxon>
    </lineage>
</organism>
<evidence type="ECO:0000256" key="2">
    <source>
        <dbReference type="ARBA" id="ARBA00009170"/>
    </source>
</evidence>
<dbReference type="SUPFAM" id="SSF47616">
    <property type="entry name" value="GST C-terminal domain-like"/>
    <property type="match status" value="1"/>
</dbReference>
<dbReference type="STRING" id="7070.D6WRI5"/>
<keyword evidence="4" id="KW-1000">Mitochondrion outer membrane</keyword>
<gene>
    <name evidence="10" type="primary">AUGUSTUS-3.0.2_09327</name>
    <name evidence="10" type="ORF">TcasGA2_TC009327</name>
</gene>
<name>D6WRI5_TRICA</name>
<dbReference type="GO" id="GO:0007005">
    <property type="term" value="P:mitochondrion organization"/>
    <property type="evidence" value="ECO:0000318"/>
    <property type="project" value="GO_Central"/>
</dbReference>
<dbReference type="InterPro" id="IPR019564">
    <property type="entry name" value="Sam37/metaxin_N"/>
</dbReference>
<dbReference type="InterPro" id="IPR040079">
    <property type="entry name" value="Glutathione_S-Trfase"/>
</dbReference>
<reference evidence="10 11" key="2">
    <citation type="journal article" date="2010" name="Nucleic Acids Res.">
        <title>BeetleBase in 2010: revisions to provide comprehensive genomic information for Tribolium castaneum.</title>
        <authorList>
            <person name="Kim H.S."/>
            <person name="Murphy T."/>
            <person name="Xia J."/>
            <person name="Caragea D."/>
            <person name="Park Y."/>
            <person name="Beeman R.W."/>
            <person name="Lorenzen M.D."/>
            <person name="Butcher S."/>
            <person name="Manak J.R."/>
            <person name="Brown S.J."/>
        </authorList>
    </citation>
    <scope>GENOME REANNOTATION</scope>
    <source>
        <strain evidence="10 11">Georgia GA2</strain>
    </source>
</reference>
<feature type="domain" description="Mitochondrial outer membrane transport complex Sam37/metaxin N-terminal" evidence="8">
    <location>
        <begin position="163"/>
        <end position="283"/>
    </location>
</feature>
<evidence type="ECO:0000256" key="1">
    <source>
        <dbReference type="ARBA" id="ARBA00004294"/>
    </source>
</evidence>
<proteinExistence type="inferred from homology"/>
<evidence type="ECO:0000256" key="3">
    <source>
        <dbReference type="ARBA" id="ARBA00022448"/>
    </source>
</evidence>
<keyword evidence="3" id="KW-0813">Transport</keyword>
<comment type="similarity">
    <text evidence="2">Belongs to the metaxin family.</text>
</comment>